<dbReference type="InterPro" id="IPR035897">
    <property type="entry name" value="Toll_tir_struct_dom_sf"/>
</dbReference>
<evidence type="ECO:0000259" key="4">
    <source>
        <dbReference type="PROSITE" id="PS50104"/>
    </source>
</evidence>
<feature type="region of interest" description="Disordered" evidence="2">
    <location>
        <begin position="194"/>
        <end position="215"/>
    </location>
</feature>
<evidence type="ECO:0000256" key="2">
    <source>
        <dbReference type="SAM" id="MobiDB-lite"/>
    </source>
</evidence>
<dbReference type="SMART" id="SM00255">
    <property type="entry name" value="TIR"/>
    <property type="match status" value="1"/>
</dbReference>
<keyword evidence="3" id="KW-0472">Membrane</keyword>
<name>A0A450T2U2_9GAMM</name>
<dbReference type="Gene3D" id="3.40.50.10140">
    <property type="entry name" value="Toll/interleukin-1 receptor homology (TIR) domain"/>
    <property type="match status" value="1"/>
</dbReference>
<feature type="region of interest" description="Disordered" evidence="2">
    <location>
        <begin position="1"/>
        <end position="55"/>
    </location>
</feature>
<dbReference type="InterPro" id="IPR042095">
    <property type="entry name" value="SUMF_sf"/>
</dbReference>
<dbReference type="GO" id="GO:0120147">
    <property type="term" value="F:formylglycine-generating oxidase activity"/>
    <property type="evidence" value="ECO:0007669"/>
    <property type="project" value="TreeGrafter"/>
</dbReference>
<feature type="region of interest" description="Disordered" evidence="2">
    <location>
        <begin position="272"/>
        <end position="311"/>
    </location>
</feature>
<reference evidence="5" key="1">
    <citation type="submission" date="2019-02" db="EMBL/GenBank/DDBJ databases">
        <authorList>
            <person name="Gruber-Vodicka R. H."/>
            <person name="Seah K. B. B."/>
        </authorList>
    </citation>
    <scope>NUCLEOTIDE SEQUENCE</scope>
    <source>
        <strain evidence="5">BECK_DK161</strain>
    </source>
</reference>
<dbReference type="Pfam" id="PF03781">
    <property type="entry name" value="FGE-sulfatase"/>
    <property type="match status" value="1"/>
</dbReference>
<dbReference type="SUPFAM" id="SSF52200">
    <property type="entry name" value="Toll/Interleukin receptor TIR domain"/>
    <property type="match status" value="1"/>
</dbReference>
<proteinExistence type="predicted"/>
<dbReference type="EMBL" id="CAADEY010000083">
    <property type="protein sequence ID" value="VFJ60678.1"/>
    <property type="molecule type" value="Genomic_DNA"/>
</dbReference>
<dbReference type="Pfam" id="PF13676">
    <property type="entry name" value="TIR_2"/>
    <property type="match status" value="1"/>
</dbReference>
<feature type="transmembrane region" description="Helical" evidence="3">
    <location>
        <begin position="224"/>
        <end position="243"/>
    </location>
</feature>
<feature type="compositionally biased region" description="Polar residues" evidence="2">
    <location>
        <begin position="1"/>
        <end position="37"/>
    </location>
</feature>
<sequence length="672" mass="74602">MTQDTNITGDKNQTIIVGGNLNMTVQSSSPPSGQDGKTGQPPEQSPRKQTGNEPVTEYDVFISYASEDRQDVALPLVDKLQRRGLTVWFDGFELTLGDSLRRKIDQGLTQSKYGVVILSPASLAKEWPNKELDGLLARERNGTTVILPVWHNLRAEDIAKYSPPLVDRVAVSTSKGLDYVAEEIVRKVRDSSKGSVPEVHIGTDDENQDEPPTSSGMFLSARQAIALAILGISASIISLWFIVSGPPPEGAKGLQRLIQTFQEIKQVLVPSRGIPRNIPEGTTVGKKDDDGPAPSRPEDTDTPDSASNTLDIDRKLKQCDKHYRNNRLTLPEHDNAFTCYSGILARYPGNAKARTGMEKIEKRYDTLIREEIEKNQKGKAEAMISRLALVNEESIYLEELKRLFSSLKDTPINISRGDYIPVRPGCVSSQHHPLQIKNQTIGDICVESPYEIARYEVSVSDFRKFISSTNYRTTAEKSDIRDGRFVNKGCEIYKNGQIGLNANANWKAPGFGQTSHEPVVCISWNDALAYAKWRSGSGGFTYRLPTNTEWEYALLSSGLNFARTDAANICQHANLADQTLKDTQDKRVRVLGCRDGYAATAPVGRFRDTGSGLFDMIGNVREWMLSGANGERITRGGGWADADQNLWRDRTLSIKRDSAINYLGFRLVRLEK</sequence>
<feature type="coiled-coil region" evidence="1">
    <location>
        <begin position="350"/>
        <end position="377"/>
    </location>
</feature>
<dbReference type="Gene3D" id="3.90.1580.10">
    <property type="entry name" value="paralog of FGE (formylglycine-generating enzyme)"/>
    <property type="match status" value="1"/>
</dbReference>
<dbReference type="SUPFAM" id="SSF56436">
    <property type="entry name" value="C-type lectin-like"/>
    <property type="match status" value="1"/>
</dbReference>
<dbReference type="PANTHER" id="PTHR23150:SF19">
    <property type="entry name" value="FORMYLGLYCINE-GENERATING ENZYME"/>
    <property type="match status" value="1"/>
</dbReference>
<evidence type="ECO:0000256" key="1">
    <source>
        <dbReference type="SAM" id="Coils"/>
    </source>
</evidence>
<dbReference type="InterPro" id="IPR005532">
    <property type="entry name" value="SUMF_dom"/>
</dbReference>
<dbReference type="InterPro" id="IPR051043">
    <property type="entry name" value="Sulfatase_Mod_Factor_Kinase"/>
</dbReference>
<dbReference type="InterPro" id="IPR000157">
    <property type="entry name" value="TIR_dom"/>
</dbReference>
<protein>
    <submittedName>
        <fullName evidence="5">Formylglycine-generating enzyme, required for sulfatase activity, contains SUMF1/FGE domain</fullName>
    </submittedName>
</protein>
<dbReference type="GO" id="GO:0007165">
    <property type="term" value="P:signal transduction"/>
    <property type="evidence" value="ECO:0007669"/>
    <property type="project" value="InterPro"/>
</dbReference>
<dbReference type="AlphaFoldDB" id="A0A450T2U2"/>
<dbReference type="PROSITE" id="PS50104">
    <property type="entry name" value="TIR"/>
    <property type="match status" value="1"/>
</dbReference>
<accession>A0A450T2U2</accession>
<evidence type="ECO:0000313" key="5">
    <source>
        <dbReference type="EMBL" id="VFJ60678.1"/>
    </source>
</evidence>
<evidence type="ECO:0000256" key="3">
    <source>
        <dbReference type="SAM" id="Phobius"/>
    </source>
</evidence>
<dbReference type="InterPro" id="IPR016187">
    <property type="entry name" value="CTDL_fold"/>
</dbReference>
<feature type="domain" description="TIR" evidence="4">
    <location>
        <begin position="56"/>
        <end position="192"/>
    </location>
</feature>
<keyword evidence="3" id="KW-1133">Transmembrane helix</keyword>
<organism evidence="5">
    <name type="scientific">Candidatus Kentrum sp. DK</name>
    <dbReference type="NCBI Taxonomy" id="2126562"/>
    <lineage>
        <taxon>Bacteria</taxon>
        <taxon>Pseudomonadati</taxon>
        <taxon>Pseudomonadota</taxon>
        <taxon>Gammaproteobacteria</taxon>
        <taxon>Candidatus Kentrum</taxon>
    </lineage>
</organism>
<keyword evidence="3" id="KW-0812">Transmembrane</keyword>
<dbReference type="PANTHER" id="PTHR23150">
    <property type="entry name" value="SULFATASE MODIFYING FACTOR 1, 2"/>
    <property type="match status" value="1"/>
</dbReference>
<keyword evidence="1" id="KW-0175">Coiled coil</keyword>
<gene>
    <name evidence="5" type="ORF">BECKDK2373C_GA0170839_108317</name>
</gene>